<name>A0A1I4CTL4_9RHOB</name>
<dbReference type="InterPro" id="IPR012334">
    <property type="entry name" value="Pectin_lyas_fold"/>
</dbReference>
<dbReference type="Proteomes" id="UP000198851">
    <property type="component" value="Unassembled WGS sequence"/>
</dbReference>
<feature type="domain" description="Rhamnogalacturonase A/B/Epimerase-like pectate lyase" evidence="1">
    <location>
        <begin position="211"/>
        <end position="290"/>
    </location>
</feature>
<dbReference type="Gene3D" id="2.160.20.10">
    <property type="entry name" value="Single-stranded right-handed beta-helix, Pectin lyase-like"/>
    <property type="match status" value="1"/>
</dbReference>
<reference evidence="3" key="1">
    <citation type="submission" date="2016-10" db="EMBL/GenBank/DDBJ databases">
        <authorList>
            <person name="Varghese N."/>
            <person name="Submissions S."/>
        </authorList>
    </citation>
    <scope>NUCLEOTIDE SEQUENCE [LARGE SCALE GENOMIC DNA]</scope>
    <source>
        <strain evidence="3">DSM 28453</strain>
    </source>
</reference>
<evidence type="ECO:0000313" key="2">
    <source>
        <dbReference type="EMBL" id="SFK84638.1"/>
    </source>
</evidence>
<gene>
    <name evidence="2" type="ORF">SAMN04488036_102504</name>
</gene>
<keyword evidence="3" id="KW-1185">Reference proteome</keyword>
<dbReference type="InterPro" id="IPR024535">
    <property type="entry name" value="RHGA/B-epi-like_pectate_lyase"/>
</dbReference>
<dbReference type="AlphaFoldDB" id="A0A1I4CTL4"/>
<organism evidence="2 3">
    <name type="scientific">Shimia haliotis</name>
    <dbReference type="NCBI Taxonomy" id="1280847"/>
    <lineage>
        <taxon>Bacteria</taxon>
        <taxon>Pseudomonadati</taxon>
        <taxon>Pseudomonadota</taxon>
        <taxon>Alphaproteobacteria</taxon>
        <taxon>Rhodobacterales</taxon>
        <taxon>Roseobacteraceae</taxon>
    </lineage>
</organism>
<sequence>MIAGVRGEDLGRVARGAARGKGKMNKAITDGLVLMPTPFVDGLDVWSSEDGTAGSDTYDGAANAAYVPADSDFGGCLELLKTQGTQRLRYMGQTPILPGCYLRITARVKAISGNLPTVRIAGFAATAGGGHVSGLSEVGGDVTLQTYGSVVEVSAIVGSGARGGVDMVWGATPAYGHFGLDLTGPNGGVVRVDDLRIEDITGAFHRDMMNWVDVRDFGAVGDGSTDCAAAFEAADAAADGKRVLVPEGVYFLGSSVTFENPVEFEGTLSMGTGSILSLTKNFDLPTYINAFGNEELAFKKAFQSLLNNADHESLDMGGRRITITEPIDLQGAVPNRGSYAQRRHIANGQFYVSGDTAWEPDVVTSQATYATSNGRTLRNVANVANIQVGSLVTGNGVGREVYVRAVDVPTQEVTLSQPLYDAAGTQNYTFTRFKYILDFSGFSKVSAFSILDVELQCNSKASGILLSPSGVAFHFRDSFITRPKHRGITSCGEGCQGLLVDRCQFITHEGGVPSQDRISVAINCNANDFKLRNNRASQLRHFAVIGGENAMVTGNHFFQGDDETDGVRTAGIVFAQGFTSATFDGNYVDNAFLEWSNEYDNEPDFSGGFSFGSLSITDNVFLSGDVAPWFGYIVIKPHGSGHFITGLNVTGNKFRSINGTIDRVDRVDTSFSDLDMSKGKNILFAGNTFHNVVTAAHNPLRVAHDQNTHQSTWTVRTAGKLPFGGRARGVDGLVPTSKLKNTANVTVYDMPNVNLEQGSDGSEVDLRWGNSYAGDMTVIVRMD</sequence>
<proteinExistence type="predicted"/>
<dbReference type="STRING" id="1280847.SAMN04488036_102504"/>
<accession>A0A1I4CTL4</accession>
<evidence type="ECO:0000259" key="1">
    <source>
        <dbReference type="Pfam" id="PF12708"/>
    </source>
</evidence>
<dbReference type="Pfam" id="PF12708">
    <property type="entry name" value="Pect-lyase_RHGA_epim"/>
    <property type="match status" value="1"/>
</dbReference>
<dbReference type="EMBL" id="FOSZ01000002">
    <property type="protein sequence ID" value="SFK84638.1"/>
    <property type="molecule type" value="Genomic_DNA"/>
</dbReference>
<dbReference type="InterPro" id="IPR011050">
    <property type="entry name" value="Pectin_lyase_fold/virulence"/>
</dbReference>
<dbReference type="SUPFAM" id="SSF51126">
    <property type="entry name" value="Pectin lyase-like"/>
    <property type="match status" value="1"/>
</dbReference>
<protein>
    <submittedName>
        <fullName evidence="2">Pectate lyase superfamily protein</fullName>
    </submittedName>
</protein>
<evidence type="ECO:0000313" key="3">
    <source>
        <dbReference type="Proteomes" id="UP000198851"/>
    </source>
</evidence>
<dbReference type="GO" id="GO:0016829">
    <property type="term" value="F:lyase activity"/>
    <property type="evidence" value="ECO:0007669"/>
    <property type="project" value="UniProtKB-KW"/>
</dbReference>
<keyword evidence="2" id="KW-0456">Lyase</keyword>